<organism evidence="2">
    <name type="scientific">Albugo laibachii Nc14</name>
    <dbReference type="NCBI Taxonomy" id="890382"/>
    <lineage>
        <taxon>Eukaryota</taxon>
        <taxon>Sar</taxon>
        <taxon>Stramenopiles</taxon>
        <taxon>Oomycota</taxon>
        <taxon>Peronosporomycetes</taxon>
        <taxon>Albuginales</taxon>
        <taxon>Albuginaceae</taxon>
        <taxon>Albugo</taxon>
    </lineage>
</organism>
<evidence type="ECO:0000313" key="2">
    <source>
        <dbReference type="EMBL" id="CCA24848.1"/>
    </source>
</evidence>
<reference evidence="2" key="1">
    <citation type="journal article" date="2011" name="PLoS Biol.">
        <title>Gene gain and loss during evolution of obligate parasitism in the white rust pathogen of Arabidopsis thaliana.</title>
        <authorList>
            <person name="Kemen E."/>
            <person name="Gardiner A."/>
            <person name="Schultz-Larsen T."/>
            <person name="Kemen A.C."/>
            <person name="Balmuth A.L."/>
            <person name="Robert-Seilaniantz A."/>
            <person name="Bailey K."/>
            <person name="Holub E."/>
            <person name="Studholme D.J."/>
            <person name="Maclean D."/>
            <person name="Jones J.D."/>
        </authorList>
    </citation>
    <scope>NUCLEOTIDE SEQUENCE</scope>
</reference>
<reference evidence="2" key="2">
    <citation type="submission" date="2011-02" db="EMBL/GenBank/DDBJ databases">
        <authorList>
            <person name="MacLean D."/>
        </authorList>
    </citation>
    <scope>NUCLEOTIDE SEQUENCE</scope>
</reference>
<dbReference type="HOGENOM" id="CLU_283066_0_0_1"/>
<protein>
    <submittedName>
        <fullName evidence="2">AlNc14C262G9827 protein</fullName>
    </submittedName>
</protein>
<feature type="signal peptide" evidence="1">
    <location>
        <begin position="1"/>
        <end position="21"/>
    </location>
</feature>
<keyword evidence="1" id="KW-0732">Signal</keyword>
<dbReference type="EMBL" id="FR824307">
    <property type="protein sequence ID" value="CCA24848.1"/>
    <property type="molecule type" value="Genomic_DNA"/>
</dbReference>
<proteinExistence type="predicted"/>
<dbReference type="AlphaFoldDB" id="F0WU04"/>
<accession>F0WU04</accession>
<sequence>MTSLFHLKLVFFLCIQLQSFAQNREHIHSSRHLSSNKAPRAKGLDIKKNASIIVKETIPVTPLHLSKRFKGLYKKLIQATEKRAPWKHVKIKLGHEISDWNEFASVLYRLVFHVVDEGKAYYIKRYRSLGRNLPLGMDLYGFCKANGIAESNWTRVETTVSTMIQHTKAKSASEVVYDAESLWMMMGAFKNISFWEKKKITGTWDEWSAQSQEAYLFSVRSYFRGSCELAWGLSLDVVQQIEVTQVAGTHVNGTLRGTKKHPQPKAWYIPLVSTNQQKRKLSEYASILMELALLKHADIATINAAGSPELLGTIIDPYLDDMQRALTQANVALDRTYQQFFLSKTSDLSQFIKVATKYCRPNLLLRFCTIVPIMYQLGTYTSEKRASLRPNSIPHLTSQFTNMERSHFLQLLQNNYHTQQIAAKINTLTKEITEITTSQTQKLTQLQQDQTYDREVVATQSTLTQLQRIADSFRDNDAAEVPSYDTSFNATVSSIDKILKGANTALTMYLPQIQSIGQAAYTASSSRSKGSGMALSLRMISIMVAPKLWTKSSTYADLVRTLDSLRKDFMNPQHITSYMYTFNSQTQTRFKKLIDSIQKEMPQIRNLRKAMLPLWNKPNISQEEILRYGQEYLIAYANYTHTITLAEVNEVQQLFVVFATEACRIASEKDLATLDCRHVTRLSNVFTKLGRAVSMENDAVDALASLVQSAFKAASSRFFVSAIDIISKGTLTHISDADAQRNDANIRDFREMRKEVDKMAYIHALSLVHMTISAAQLQSTVLLTCHFHTYLNGGVVIPPCVSVLVDPKGEFGLELLLAYSAENTPEPSERIAYIPTSPSFPGDKHFITLEQLSSPNGILFAIPSNETWLKQNHWLPSDKRLSNTVIFVKKFAPILPPFNLFSKANAHVEIHTKTSTVTDLGPALHHQKFSIPSRTFRFQYHSKTSRNIRDAVPIDCKRPIENMYQQCDPRAPQICGESEGAIEDDGPLPSLFGPFMLSIQTTGQADQATLAKIRASAPLAVFTELLYHNVKESKYESRKLTLRKICCSDGFLADWESMRCKKCPRGSISKFGGTLCLKSGATSRAH</sequence>
<gene>
    <name evidence="2" type="primary">AlNc14C262G9827</name>
    <name evidence="2" type="ORF">ALNC14_109920</name>
</gene>
<evidence type="ECO:0000256" key="1">
    <source>
        <dbReference type="SAM" id="SignalP"/>
    </source>
</evidence>
<feature type="chain" id="PRO_5003263592" evidence="1">
    <location>
        <begin position="22"/>
        <end position="1086"/>
    </location>
</feature>
<name>F0WU04_9STRA</name>